<dbReference type="AlphaFoldDB" id="A0A0E9VIW3"/>
<proteinExistence type="predicted"/>
<name>A0A0E9VIW3_ANGAN</name>
<dbReference type="EMBL" id="GBXM01031237">
    <property type="protein sequence ID" value="JAH77340.1"/>
    <property type="molecule type" value="Transcribed_RNA"/>
</dbReference>
<reference evidence="1" key="1">
    <citation type="submission" date="2014-11" db="EMBL/GenBank/DDBJ databases">
        <authorList>
            <person name="Amaro Gonzalez C."/>
        </authorList>
    </citation>
    <scope>NUCLEOTIDE SEQUENCE</scope>
</reference>
<reference evidence="1" key="2">
    <citation type="journal article" date="2015" name="Fish Shellfish Immunol.">
        <title>Early steps in the European eel (Anguilla anguilla)-Vibrio vulnificus interaction in the gills: Role of the RtxA13 toxin.</title>
        <authorList>
            <person name="Callol A."/>
            <person name="Pajuelo D."/>
            <person name="Ebbesson L."/>
            <person name="Teles M."/>
            <person name="MacKenzie S."/>
            <person name="Amaro C."/>
        </authorList>
    </citation>
    <scope>NUCLEOTIDE SEQUENCE</scope>
</reference>
<accession>A0A0E9VIW3</accession>
<evidence type="ECO:0000313" key="1">
    <source>
        <dbReference type="EMBL" id="JAH77340.1"/>
    </source>
</evidence>
<sequence>MLYSMACTSMAFVSFSSFLPIENVAETPLSWSGAI</sequence>
<protein>
    <submittedName>
        <fullName evidence="1">Uncharacterized protein</fullName>
    </submittedName>
</protein>
<organism evidence="1">
    <name type="scientific">Anguilla anguilla</name>
    <name type="common">European freshwater eel</name>
    <name type="synonym">Muraena anguilla</name>
    <dbReference type="NCBI Taxonomy" id="7936"/>
    <lineage>
        <taxon>Eukaryota</taxon>
        <taxon>Metazoa</taxon>
        <taxon>Chordata</taxon>
        <taxon>Craniata</taxon>
        <taxon>Vertebrata</taxon>
        <taxon>Euteleostomi</taxon>
        <taxon>Actinopterygii</taxon>
        <taxon>Neopterygii</taxon>
        <taxon>Teleostei</taxon>
        <taxon>Anguilliformes</taxon>
        <taxon>Anguillidae</taxon>
        <taxon>Anguilla</taxon>
    </lineage>
</organism>